<proteinExistence type="predicted"/>
<sequence>MRVSSKTTGAFHLVYTWPEEYPFPMKSVAPGTLLGRGVEVPTYYTLPGSVVQGREYTDNGLEPAVIPDSLALTLLRPNAPAQIIEENQPYAGTGGNAERLLEVISNAAPGERNAAYLKVAFPLLGILGADEFLHRLILAWPGDEAEEELEAKVKSTVAAYSGSDTKKAPREVLYSRHRNDYLVDVLNSVRYGSWKGRTAATDRRVMLALALKAVTDNQGVIDYSLDSVACDTGIYPSKVSEAYKRLVKLGYIGFPSKGDYSKISLAGWSESLGLLALREITPTGLSHSKYLDYLGFKARYKYPYRSKSVLPALSPVWRHKKLGGRCAQIFDLIDSGVSSRRELASLSGAGSTTVKDSVSRLIELGLVGDAPEGLSACEDAVGVAQDLCNQGEVAEVYQRIREKIAEDYQRRSRYHRQRFAEATAVSSMSNPAEQELLEQLGLI</sequence>
<name>E2S5R1_9CORY</name>
<evidence type="ECO:0000313" key="2">
    <source>
        <dbReference type="Proteomes" id="UP000003020"/>
    </source>
</evidence>
<gene>
    <name evidence="1" type="ORF">HMPREF0305_11802</name>
</gene>
<dbReference type="EMBL" id="ABYQ02000013">
    <property type="protein sequence ID" value="EFQ79922.1"/>
    <property type="molecule type" value="Genomic_DNA"/>
</dbReference>
<dbReference type="Proteomes" id="UP000003020">
    <property type="component" value="Unassembled WGS sequence"/>
</dbReference>
<dbReference type="eggNOG" id="ENOG5031WSW">
    <property type="taxonomic scope" value="Bacteria"/>
</dbReference>
<comment type="caution">
    <text evidence="1">The sequence shown here is derived from an EMBL/GenBank/DDBJ whole genome shotgun (WGS) entry which is preliminary data.</text>
</comment>
<evidence type="ECO:0000313" key="1">
    <source>
        <dbReference type="EMBL" id="EFQ79922.1"/>
    </source>
</evidence>
<dbReference type="HOGENOM" id="CLU_617797_0_0_11"/>
<keyword evidence="2" id="KW-1185">Reference proteome</keyword>
<organism evidence="1 2">
    <name type="scientific">Corynebacterium pseudogenitalium ATCC 33035</name>
    <dbReference type="NCBI Taxonomy" id="525264"/>
    <lineage>
        <taxon>Bacteria</taxon>
        <taxon>Bacillati</taxon>
        <taxon>Actinomycetota</taxon>
        <taxon>Actinomycetes</taxon>
        <taxon>Mycobacteriales</taxon>
        <taxon>Corynebacteriaceae</taxon>
        <taxon>Corynebacterium</taxon>
    </lineage>
</organism>
<reference evidence="1 2" key="1">
    <citation type="submission" date="2010-08" db="EMBL/GenBank/DDBJ databases">
        <authorList>
            <person name="Muzny D."/>
            <person name="Qin X."/>
            <person name="Buhay C."/>
            <person name="Dugan-Rocha S."/>
            <person name="Ding Y."/>
            <person name="Chen G."/>
            <person name="Hawes A."/>
            <person name="Holder M."/>
            <person name="Jhangiani S."/>
            <person name="Johnson A."/>
            <person name="Khan Z."/>
            <person name="Li Z."/>
            <person name="Liu W."/>
            <person name="Liu X."/>
            <person name="Perez L."/>
            <person name="Shen H."/>
            <person name="Wang Q."/>
            <person name="Watt J."/>
            <person name="Xi L."/>
            <person name="Xin Y."/>
            <person name="Zhou J."/>
            <person name="Deng J."/>
            <person name="Jiang H."/>
            <person name="Liu Y."/>
            <person name="Qu J."/>
            <person name="Song X.-Z."/>
            <person name="Zhang L."/>
            <person name="Villasana D."/>
            <person name="Johnson A."/>
            <person name="Liu J."/>
            <person name="Liyanage D."/>
            <person name="Lorensuhewa L."/>
            <person name="Robinson T."/>
            <person name="Song A."/>
            <person name="Song B.-B."/>
            <person name="Dinh H."/>
            <person name="Thornton R."/>
            <person name="Coyle M."/>
            <person name="Francisco L."/>
            <person name="Jackson L."/>
            <person name="Javaid M."/>
            <person name="Korchina V."/>
            <person name="Kovar C."/>
            <person name="Mata R."/>
            <person name="Mathew T."/>
            <person name="Ngo R."/>
            <person name="Nguyen L."/>
            <person name="Nguyen N."/>
            <person name="Okwuonu G."/>
            <person name="Ongeri F."/>
            <person name="Pham C."/>
            <person name="Simmons D."/>
            <person name="Wilczek-Boney K."/>
            <person name="Hale W."/>
            <person name="Jakkamsetti A."/>
            <person name="Pham P."/>
            <person name="Ruth R."/>
            <person name="San Lucas F."/>
            <person name="Warren J."/>
            <person name="Zhang J."/>
            <person name="Zhao Z."/>
            <person name="Zhou C."/>
            <person name="Zhu D."/>
            <person name="Lee S."/>
            <person name="Bess C."/>
            <person name="Blankenburg K."/>
            <person name="Forbes L."/>
            <person name="Fu Q."/>
            <person name="Gubbala S."/>
            <person name="Hirani K."/>
            <person name="Jayaseelan J.C."/>
            <person name="Lara F."/>
            <person name="Munidasa M."/>
            <person name="Palculict T."/>
            <person name="Patil S."/>
            <person name="Pu L.-L."/>
            <person name="Saada N."/>
            <person name="Tang L."/>
            <person name="Weissenberger G."/>
            <person name="Zhu Y."/>
            <person name="Hemphill L."/>
            <person name="Shang Y."/>
            <person name="Youmans B."/>
            <person name="Ayvaz T."/>
            <person name="Ross M."/>
            <person name="Santibanez J."/>
            <person name="Aqrawi P."/>
            <person name="Gross S."/>
            <person name="Joshi V."/>
            <person name="Fowler G."/>
            <person name="Nazareth L."/>
            <person name="Reid J."/>
            <person name="Worley K."/>
            <person name="Petrosino J."/>
            <person name="Highlander S."/>
            <person name="Gibbs R."/>
        </authorList>
    </citation>
    <scope>NUCLEOTIDE SEQUENCE [LARGE SCALE GENOMIC DNA]</scope>
    <source>
        <strain evidence="1 2">ATCC 33035</strain>
    </source>
</reference>
<accession>E2S5R1</accession>
<dbReference type="AlphaFoldDB" id="E2S5R1"/>
<protein>
    <submittedName>
        <fullName evidence="1">Uncharacterized protein</fullName>
    </submittedName>
</protein>